<keyword evidence="2" id="KW-0560">Oxidoreductase</keyword>
<evidence type="ECO:0000313" key="5">
    <source>
        <dbReference type="EMBL" id="EPR12996.1"/>
    </source>
</evidence>
<feature type="domain" description="FAD-dependent oxidoreductase 2 FAD-binding" evidence="3">
    <location>
        <begin position="106"/>
        <end position="139"/>
    </location>
</feature>
<organism evidence="5 6">
    <name type="scientific">Ruminiclostridium papyrosolvens C7</name>
    <dbReference type="NCBI Taxonomy" id="1330534"/>
    <lineage>
        <taxon>Bacteria</taxon>
        <taxon>Bacillati</taxon>
        <taxon>Bacillota</taxon>
        <taxon>Clostridia</taxon>
        <taxon>Eubacteriales</taxon>
        <taxon>Oscillospiraceae</taxon>
        <taxon>Ruminiclostridium</taxon>
    </lineage>
</organism>
<dbReference type="Gene3D" id="3.50.50.60">
    <property type="entry name" value="FAD/NAD(P)-binding domain"/>
    <property type="match status" value="2"/>
</dbReference>
<dbReference type="InterPro" id="IPR003953">
    <property type="entry name" value="FAD-dep_OxRdtase_2_FAD-bd"/>
</dbReference>
<sequence>MCSRIQGEKMKIIISNLVTTLDGGQKELEHQVLQKLRINNNLVKNIKIVKQSTDARKKPGIRFVYSVSCELDDSVKVPSDKDVRILQELREEELFPGNKPMDGRPLVVGTGPAGLFCALVLAQNGYKPIVIERGGNVSERTQKVAVYWNSGTLDTETNVQFGEGGAGTFSDGKLTTRINDARCEKVLSEFHKFGAPDEILYKAKPHIGTDVLKNIVVQMRMEIERLGGTVLFNTKMVDVKTLNGEICGVYTNNNSLIDTNTVVLAIGHSARDTFEMLYKRGITFVQKPFSIGVRIEHPQEVINTAQYGDAAGHPALGPADYQLFCKFLERTAYSFCMCPGGVVVASASETDTIVTNGMSEFKRDKDNANSALVVSVGPGDFGTQHPLAGIEFQRKWERLAFETGGRNNSAPVQRLEDFLEGRTGGLGSVKPSYTGETRCADINNCLPNYVTDSMKQSISYFGRRLKGFGMKDALLTGVETRTSSPVRIPRNDKLECIDLQGLYPAGEGAGYAGGIVSAAVDGIRIAEQIIKTYAIPK</sequence>
<evidence type="ECO:0000256" key="1">
    <source>
        <dbReference type="ARBA" id="ARBA00022630"/>
    </source>
</evidence>
<dbReference type="GO" id="GO:0016491">
    <property type="term" value="F:oxidoreductase activity"/>
    <property type="evidence" value="ECO:0007669"/>
    <property type="project" value="UniProtKB-KW"/>
</dbReference>
<accession>U4R378</accession>
<reference evidence="5 6" key="1">
    <citation type="journal article" date="2013" name="Genome Announc.">
        <title>Draft Genome Sequence of the Cellulolytic Bacterium Clostridium papyrosolvens C7 (ATCC 700395).</title>
        <authorList>
            <person name="Zepeda V."/>
            <person name="Dassa B."/>
            <person name="Borovok I."/>
            <person name="Lamed R."/>
            <person name="Bayer E.A."/>
            <person name="Cate J.H."/>
        </authorList>
    </citation>
    <scope>NUCLEOTIDE SEQUENCE [LARGE SCALE GENOMIC DNA]</scope>
    <source>
        <strain evidence="5 6">C7</strain>
    </source>
</reference>
<dbReference type="Pfam" id="PF00890">
    <property type="entry name" value="FAD_binding_2"/>
    <property type="match status" value="1"/>
</dbReference>
<dbReference type="InterPro" id="IPR036188">
    <property type="entry name" value="FAD/NAD-bd_sf"/>
</dbReference>
<dbReference type="AlphaFoldDB" id="U4R378"/>
<dbReference type="PATRIC" id="fig|1330534.3.peg.1375"/>
<comment type="caution">
    <text evidence="5">The sequence shown here is derived from an EMBL/GenBank/DDBJ whole genome shotgun (WGS) entry which is preliminary data.</text>
</comment>
<name>U4R378_9FIRM</name>
<dbReference type="InterPro" id="IPR049516">
    <property type="entry name" value="FAD-depend_C"/>
</dbReference>
<dbReference type="PIRSF" id="PIRSF038984">
    <property type="entry name" value="FAD_binding_protein"/>
    <property type="match status" value="1"/>
</dbReference>
<dbReference type="Proteomes" id="UP000016860">
    <property type="component" value="Unassembled WGS sequence"/>
</dbReference>
<dbReference type="EMBL" id="ATAY01000022">
    <property type="protein sequence ID" value="EPR12996.1"/>
    <property type="molecule type" value="Genomic_DNA"/>
</dbReference>
<dbReference type="InterPro" id="IPR028348">
    <property type="entry name" value="FAD-binding_protein"/>
</dbReference>
<dbReference type="SUPFAM" id="SSF51905">
    <property type="entry name" value="FAD/NAD(P)-binding domain"/>
    <property type="match status" value="1"/>
</dbReference>
<protein>
    <submittedName>
        <fullName evidence="5">Uncharacterized protein</fullName>
    </submittedName>
</protein>
<dbReference type="Pfam" id="PF21688">
    <property type="entry name" value="FAD-depend_C"/>
    <property type="match status" value="1"/>
</dbReference>
<gene>
    <name evidence="5" type="ORF">L323_06855</name>
</gene>
<evidence type="ECO:0000259" key="4">
    <source>
        <dbReference type="Pfam" id="PF21688"/>
    </source>
</evidence>
<evidence type="ECO:0000259" key="3">
    <source>
        <dbReference type="Pfam" id="PF00890"/>
    </source>
</evidence>
<dbReference type="PANTHER" id="PTHR42842:SF3">
    <property type="entry name" value="FAD_NAD(P)-BINDING OXIDOREDUCTASE FAMILY PROTEIN"/>
    <property type="match status" value="1"/>
</dbReference>
<evidence type="ECO:0000313" key="6">
    <source>
        <dbReference type="Proteomes" id="UP000016860"/>
    </source>
</evidence>
<dbReference type="Gene3D" id="3.30.70.2700">
    <property type="match status" value="1"/>
</dbReference>
<feature type="domain" description="FAD-dependent protein C-terminal" evidence="4">
    <location>
        <begin position="288"/>
        <end position="482"/>
    </location>
</feature>
<dbReference type="STRING" id="1330534.L323_06855"/>
<proteinExistence type="predicted"/>
<dbReference type="PRINTS" id="PR00419">
    <property type="entry name" value="ADXRDTASE"/>
</dbReference>
<evidence type="ECO:0000256" key="2">
    <source>
        <dbReference type="ARBA" id="ARBA00023002"/>
    </source>
</evidence>
<keyword evidence="1" id="KW-0285">Flavoprotein</keyword>
<dbReference type="PANTHER" id="PTHR42842">
    <property type="entry name" value="FAD/NAD(P)-BINDING OXIDOREDUCTASE"/>
    <property type="match status" value="1"/>
</dbReference>